<dbReference type="AlphaFoldDB" id="A0A833LY54"/>
<feature type="transmembrane region" description="Helical" evidence="5">
    <location>
        <begin position="359"/>
        <end position="383"/>
    </location>
</feature>
<dbReference type="PROSITE" id="PS50850">
    <property type="entry name" value="MFS"/>
    <property type="match status" value="1"/>
</dbReference>
<dbReference type="InterPro" id="IPR036259">
    <property type="entry name" value="MFS_trans_sf"/>
</dbReference>
<feature type="transmembrane region" description="Helical" evidence="5">
    <location>
        <begin position="228"/>
        <end position="253"/>
    </location>
</feature>
<evidence type="ECO:0000256" key="2">
    <source>
        <dbReference type="ARBA" id="ARBA00022692"/>
    </source>
</evidence>
<evidence type="ECO:0000256" key="1">
    <source>
        <dbReference type="ARBA" id="ARBA00009617"/>
    </source>
</evidence>
<evidence type="ECO:0000256" key="4">
    <source>
        <dbReference type="ARBA" id="ARBA00023136"/>
    </source>
</evidence>
<dbReference type="PANTHER" id="PTHR11328">
    <property type="entry name" value="MAJOR FACILITATOR SUPERFAMILY DOMAIN-CONTAINING PROTEIN"/>
    <property type="match status" value="1"/>
</dbReference>
<feature type="transmembrane region" description="Helical" evidence="5">
    <location>
        <begin position="43"/>
        <end position="62"/>
    </location>
</feature>
<feature type="transmembrane region" description="Helical" evidence="5">
    <location>
        <begin position="294"/>
        <end position="311"/>
    </location>
</feature>
<dbReference type="NCBIfam" id="TIGR00792">
    <property type="entry name" value="gph"/>
    <property type="match status" value="1"/>
</dbReference>
<proteinExistence type="inferred from homology"/>
<feature type="transmembrane region" description="Helical" evidence="5">
    <location>
        <begin position="83"/>
        <end position="102"/>
    </location>
</feature>
<accession>A0A833LY54</accession>
<dbReference type="CDD" id="cd17332">
    <property type="entry name" value="MFS_MelB_like"/>
    <property type="match status" value="1"/>
</dbReference>
<evidence type="ECO:0000259" key="6">
    <source>
        <dbReference type="PROSITE" id="PS50850"/>
    </source>
</evidence>
<dbReference type="GO" id="GO:0005886">
    <property type="term" value="C:plasma membrane"/>
    <property type="evidence" value="ECO:0007669"/>
    <property type="project" value="TreeGrafter"/>
</dbReference>
<feature type="domain" description="Major facilitator superfamily (MFS) profile" evidence="6">
    <location>
        <begin position="7"/>
        <end position="433"/>
    </location>
</feature>
<evidence type="ECO:0000256" key="3">
    <source>
        <dbReference type="ARBA" id="ARBA00022989"/>
    </source>
</evidence>
<dbReference type="PANTHER" id="PTHR11328:SF24">
    <property type="entry name" value="MAJOR FACILITATOR SUPERFAMILY (MFS) PROFILE DOMAIN-CONTAINING PROTEIN"/>
    <property type="match status" value="1"/>
</dbReference>
<dbReference type="InterPro" id="IPR020846">
    <property type="entry name" value="MFS_dom"/>
</dbReference>
<evidence type="ECO:0000313" key="8">
    <source>
        <dbReference type="Proteomes" id="UP000460298"/>
    </source>
</evidence>
<keyword evidence="3 5" id="KW-1133">Transmembrane helix</keyword>
<feature type="transmembrane region" description="Helical" evidence="5">
    <location>
        <begin position="403"/>
        <end position="428"/>
    </location>
</feature>
<name>A0A833LY54_9LEPT</name>
<dbReference type="GO" id="GO:0015293">
    <property type="term" value="F:symporter activity"/>
    <property type="evidence" value="ECO:0007669"/>
    <property type="project" value="InterPro"/>
</dbReference>
<dbReference type="EMBL" id="WBUI01000003">
    <property type="protein sequence ID" value="KAB2934220.1"/>
    <property type="molecule type" value="Genomic_DNA"/>
</dbReference>
<feature type="transmembrane region" description="Helical" evidence="5">
    <location>
        <begin position="12"/>
        <end position="37"/>
    </location>
</feature>
<dbReference type="GO" id="GO:0008643">
    <property type="term" value="P:carbohydrate transport"/>
    <property type="evidence" value="ECO:0007669"/>
    <property type="project" value="InterPro"/>
</dbReference>
<reference evidence="7 8" key="1">
    <citation type="submission" date="2019-10" db="EMBL/GenBank/DDBJ databases">
        <title>Extracellular Electron Transfer in a Candidatus Methanoperedens spp. Enrichment Culture.</title>
        <authorList>
            <person name="Berger S."/>
            <person name="Rangel Shaw D."/>
            <person name="Berben T."/>
            <person name="In 'T Zandt M."/>
            <person name="Frank J."/>
            <person name="Reimann J."/>
            <person name="Jetten M.S.M."/>
            <person name="Welte C.U."/>
        </authorList>
    </citation>
    <scope>NUCLEOTIDE SEQUENCE [LARGE SCALE GENOMIC DNA]</scope>
    <source>
        <strain evidence="7">SB12</strain>
    </source>
</reference>
<evidence type="ECO:0000256" key="5">
    <source>
        <dbReference type="SAM" id="Phobius"/>
    </source>
</evidence>
<feature type="transmembrane region" description="Helical" evidence="5">
    <location>
        <begin position="148"/>
        <end position="169"/>
    </location>
</feature>
<dbReference type="GO" id="GO:0006814">
    <property type="term" value="P:sodium ion transport"/>
    <property type="evidence" value="ECO:0007669"/>
    <property type="project" value="InterPro"/>
</dbReference>
<organism evidence="7 8">
    <name type="scientific">Leptonema illini</name>
    <dbReference type="NCBI Taxonomy" id="183"/>
    <lineage>
        <taxon>Bacteria</taxon>
        <taxon>Pseudomonadati</taxon>
        <taxon>Spirochaetota</taxon>
        <taxon>Spirochaetia</taxon>
        <taxon>Leptospirales</taxon>
        <taxon>Leptospiraceae</taxon>
        <taxon>Leptonema</taxon>
    </lineage>
</organism>
<dbReference type="InterPro" id="IPR039672">
    <property type="entry name" value="MFS_2"/>
</dbReference>
<dbReference type="SUPFAM" id="SSF103473">
    <property type="entry name" value="MFS general substrate transporter"/>
    <property type="match status" value="1"/>
</dbReference>
<dbReference type="Gene3D" id="1.20.1250.20">
    <property type="entry name" value="MFS general substrate transporter like domains"/>
    <property type="match status" value="2"/>
</dbReference>
<evidence type="ECO:0000313" key="7">
    <source>
        <dbReference type="EMBL" id="KAB2934220.1"/>
    </source>
</evidence>
<dbReference type="Pfam" id="PF13347">
    <property type="entry name" value="MFS_2"/>
    <property type="match status" value="1"/>
</dbReference>
<dbReference type="Proteomes" id="UP000460298">
    <property type="component" value="Unassembled WGS sequence"/>
</dbReference>
<feature type="transmembrane region" description="Helical" evidence="5">
    <location>
        <begin position="108"/>
        <end position="136"/>
    </location>
</feature>
<feature type="transmembrane region" description="Helical" evidence="5">
    <location>
        <begin position="317"/>
        <end position="338"/>
    </location>
</feature>
<gene>
    <name evidence="7" type="ORF">F9K24_04130</name>
</gene>
<keyword evidence="4 5" id="KW-0472">Membrane</keyword>
<comment type="similarity">
    <text evidence="1">Belongs to the sodium:galactoside symporter (TC 2.A.2) family.</text>
</comment>
<keyword evidence="2 5" id="KW-0812">Transmembrane</keyword>
<dbReference type="InterPro" id="IPR001927">
    <property type="entry name" value="Na/Gal_symport"/>
</dbReference>
<protein>
    <submittedName>
        <fullName evidence="7">MFS transporter</fullName>
    </submittedName>
</protein>
<sequence length="441" mass="47886">MQDTERLTLKTKIGYALGDFGGSIPFQSVTLFIVFYFTDVFGLSAAAAGLIFAIAKLWNAVCDPAIGSFSDRLQTRWGQKRPFLLFGAVPFGISFFLLVAAPQIEAKFAYALVTFLLFSTAYSIVSVPYGAITASISSSPEERSSLTAYRMAFAILAILFVGGATRPIVDAFTTPQEGFRFVGLLYGVMAAIFTIVTFATTYERSRVTIVEHLGFIERLRIVKSNVPFLLLNGAIIVHLAAITVVATLVNYYFKYNLRSEALTPLAFVGLFVAAALTLPLWLKLEKKIGRKATFNAGMALLSLMLVPLLLIENPNPYVVIAVMIVAGAGMSTIYVFPWSMVPSTIDYSEWKTGQRHEGLFYGFFYFSFKAAAALGGLLAGLGLDLAGYSASAGESGTLGDGTLTGIRILLTAVPIALMMAGIAFVHFYPIDEAMERQFRNS</sequence>
<feature type="transmembrane region" description="Helical" evidence="5">
    <location>
        <begin position="181"/>
        <end position="202"/>
    </location>
</feature>
<feature type="transmembrane region" description="Helical" evidence="5">
    <location>
        <begin position="265"/>
        <end position="282"/>
    </location>
</feature>
<comment type="caution">
    <text evidence="7">The sequence shown here is derived from an EMBL/GenBank/DDBJ whole genome shotgun (WGS) entry which is preliminary data.</text>
</comment>